<keyword evidence="1" id="KW-1133">Transmembrane helix</keyword>
<keyword evidence="2" id="KW-0732">Signal</keyword>
<accession>A0ABS4E0V2</accession>
<dbReference type="RefSeq" id="WP_209946419.1">
    <property type="nucleotide sequence ID" value="NZ_JAGGJU010000008.1"/>
</dbReference>
<evidence type="ECO:0000313" key="4">
    <source>
        <dbReference type="Proteomes" id="UP000759443"/>
    </source>
</evidence>
<comment type="caution">
    <text evidence="3">The sequence shown here is derived from an EMBL/GenBank/DDBJ whole genome shotgun (WGS) entry which is preliminary data.</text>
</comment>
<feature type="signal peptide" evidence="2">
    <location>
        <begin position="1"/>
        <end position="19"/>
    </location>
</feature>
<proteinExistence type="predicted"/>
<keyword evidence="1" id="KW-0812">Transmembrane</keyword>
<evidence type="ECO:0000256" key="1">
    <source>
        <dbReference type="SAM" id="Phobius"/>
    </source>
</evidence>
<sequence length="376" mass="42151">MLLATVALLVLGLSPSARASDHADPTNLMGPESNITGLFLFPKDDRLILIFNVRRALTVPAPYSLEPYLYEIKLDLSTPVDFTDPANTARYGGTVSEPAKLHADATIRIRLNNDASLKSVEYEGLENTGDIRSFFGVRDDPFTFPRFFGVNVVSMALSLPRNAFPDGQQDFILWGTTSRDGEQIDHVGRSIRTQLPRFGFLNTIAPDRQVPALVEHSARTTKIYNFLKGNKEWWSAAFGELMETTFLLRKYDNQPDVMIYSDRFAPGYPNGRQLGDDVVAQTCAFGDCLLQDIAFIEGGFPRSTVNDKPFLPDFPYLAEPWPDKAPPAPPTRSLTPYLVVIAIIFILLSWVLVEVLHVLVRNIWRRVRQHGHRAAT</sequence>
<keyword evidence="1" id="KW-0472">Membrane</keyword>
<dbReference type="Proteomes" id="UP000759443">
    <property type="component" value="Unassembled WGS sequence"/>
</dbReference>
<feature type="chain" id="PRO_5046543691" description="DUF4331 domain-containing protein" evidence="2">
    <location>
        <begin position="20"/>
        <end position="376"/>
    </location>
</feature>
<keyword evidence="4" id="KW-1185">Reference proteome</keyword>
<organism evidence="3 4">
    <name type="scientific">Rhizobium halophytocola</name>
    <dbReference type="NCBI Taxonomy" id="735519"/>
    <lineage>
        <taxon>Bacteria</taxon>
        <taxon>Pseudomonadati</taxon>
        <taxon>Pseudomonadota</taxon>
        <taxon>Alphaproteobacteria</taxon>
        <taxon>Hyphomicrobiales</taxon>
        <taxon>Rhizobiaceae</taxon>
        <taxon>Rhizobium/Agrobacterium group</taxon>
        <taxon>Rhizobium</taxon>
    </lineage>
</organism>
<name>A0ABS4E0V2_9HYPH</name>
<dbReference type="EMBL" id="JAGGJU010000008">
    <property type="protein sequence ID" value="MBP1851561.1"/>
    <property type="molecule type" value="Genomic_DNA"/>
</dbReference>
<reference evidence="3 4" key="1">
    <citation type="submission" date="2021-03" db="EMBL/GenBank/DDBJ databases">
        <title>Genomic Encyclopedia of Type Strains, Phase IV (KMG-IV): sequencing the most valuable type-strain genomes for metagenomic binning, comparative biology and taxonomic classification.</title>
        <authorList>
            <person name="Goeker M."/>
        </authorList>
    </citation>
    <scope>NUCLEOTIDE SEQUENCE [LARGE SCALE GENOMIC DNA]</scope>
    <source>
        <strain evidence="3 4">DSM 21600</strain>
    </source>
</reference>
<protein>
    <recommendedName>
        <fullName evidence="5">DUF4331 domain-containing protein</fullName>
    </recommendedName>
</protein>
<evidence type="ECO:0008006" key="5">
    <source>
        <dbReference type="Google" id="ProtNLM"/>
    </source>
</evidence>
<evidence type="ECO:0000313" key="3">
    <source>
        <dbReference type="EMBL" id="MBP1851561.1"/>
    </source>
</evidence>
<feature type="transmembrane region" description="Helical" evidence="1">
    <location>
        <begin position="337"/>
        <end position="360"/>
    </location>
</feature>
<gene>
    <name evidence="3" type="ORF">J2Z17_003009</name>
</gene>
<evidence type="ECO:0000256" key="2">
    <source>
        <dbReference type="SAM" id="SignalP"/>
    </source>
</evidence>